<organism evidence="1">
    <name type="scientific">marine sediment metagenome</name>
    <dbReference type="NCBI Taxonomy" id="412755"/>
    <lineage>
        <taxon>unclassified sequences</taxon>
        <taxon>metagenomes</taxon>
        <taxon>ecological metagenomes</taxon>
    </lineage>
</organism>
<gene>
    <name evidence="1" type="ORF">S12H4_22593</name>
</gene>
<protein>
    <submittedName>
        <fullName evidence="1">Uncharacterized protein</fullName>
    </submittedName>
</protein>
<comment type="caution">
    <text evidence="1">The sequence shown here is derived from an EMBL/GenBank/DDBJ whole genome shotgun (WGS) entry which is preliminary data.</text>
</comment>
<sequence>MPKQLTCPKCGADIIKCPETLDPVRCSKCKKVWLRAECKETRR</sequence>
<reference evidence="1" key="1">
    <citation type="journal article" date="2014" name="Front. Microbiol.">
        <title>High frequency of phylogenetically diverse reductive dehalogenase-homologous genes in deep subseafloor sedimentary metagenomes.</title>
        <authorList>
            <person name="Kawai M."/>
            <person name="Futagami T."/>
            <person name="Toyoda A."/>
            <person name="Takaki Y."/>
            <person name="Nishi S."/>
            <person name="Hori S."/>
            <person name="Arai W."/>
            <person name="Tsubouchi T."/>
            <person name="Morono Y."/>
            <person name="Uchiyama I."/>
            <person name="Ito T."/>
            <person name="Fujiyama A."/>
            <person name="Inagaki F."/>
            <person name="Takami H."/>
        </authorList>
    </citation>
    <scope>NUCLEOTIDE SEQUENCE</scope>
    <source>
        <strain evidence="1">Expedition CK06-06</strain>
    </source>
</reference>
<evidence type="ECO:0000313" key="1">
    <source>
        <dbReference type="EMBL" id="GAI77006.1"/>
    </source>
</evidence>
<accession>X1SD23</accession>
<dbReference type="EMBL" id="BARW01011813">
    <property type="protein sequence ID" value="GAI77006.1"/>
    <property type="molecule type" value="Genomic_DNA"/>
</dbReference>
<proteinExistence type="predicted"/>
<name>X1SD23_9ZZZZ</name>
<dbReference type="AlphaFoldDB" id="X1SD23"/>